<proteinExistence type="predicted"/>
<dbReference type="EMBL" id="BLXT01008457">
    <property type="protein sequence ID" value="GFO49100.1"/>
    <property type="molecule type" value="Genomic_DNA"/>
</dbReference>
<evidence type="ECO:0000313" key="3">
    <source>
        <dbReference type="Proteomes" id="UP000735302"/>
    </source>
</evidence>
<organism evidence="2 3">
    <name type="scientific">Plakobranchus ocellatus</name>
    <dbReference type="NCBI Taxonomy" id="259542"/>
    <lineage>
        <taxon>Eukaryota</taxon>
        <taxon>Metazoa</taxon>
        <taxon>Spiralia</taxon>
        <taxon>Lophotrochozoa</taxon>
        <taxon>Mollusca</taxon>
        <taxon>Gastropoda</taxon>
        <taxon>Heterobranchia</taxon>
        <taxon>Euthyneura</taxon>
        <taxon>Panpulmonata</taxon>
        <taxon>Sacoglossa</taxon>
        <taxon>Placobranchoidea</taxon>
        <taxon>Plakobranchidae</taxon>
        <taxon>Plakobranchus</taxon>
    </lineage>
</organism>
<feature type="region of interest" description="Disordered" evidence="1">
    <location>
        <begin position="21"/>
        <end position="52"/>
    </location>
</feature>
<gene>
    <name evidence="2" type="ORF">PoB_007560500</name>
</gene>
<protein>
    <submittedName>
        <fullName evidence="2">Uncharacterized protein</fullName>
    </submittedName>
</protein>
<comment type="caution">
    <text evidence="2">The sequence shown here is derived from an EMBL/GenBank/DDBJ whole genome shotgun (WGS) entry which is preliminary data.</text>
</comment>
<name>A0AAV4DYK6_9GAST</name>
<dbReference type="AlphaFoldDB" id="A0AAV4DYK6"/>
<reference evidence="2 3" key="1">
    <citation type="journal article" date="2021" name="Elife">
        <title>Chloroplast acquisition without the gene transfer in kleptoplastic sea slugs, Plakobranchus ocellatus.</title>
        <authorList>
            <person name="Maeda T."/>
            <person name="Takahashi S."/>
            <person name="Yoshida T."/>
            <person name="Shimamura S."/>
            <person name="Takaki Y."/>
            <person name="Nagai Y."/>
            <person name="Toyoda A."/>
            <person name="Suzuki Y."/>
            <person name="Arimoto A."/>
            <person name="Ishii H."/>
            <person name="Satoh N."/>
            <person name="Nishiyama T."/>
            <person name="Hasebe M."/>
            <person name="Maruyama T."/>
            <person name="Minagawa J."/>
            <person name="Obokata J."/>
            <person name="Shigenobu S."/>
        </authorList>
    </citation>
    <scope>NUCLEOTIDE SEQUENCE [LARGE SCALE GENOMIC DNA]</scope>
</reference>
<keyword evidence="3" id="KW-1185">Reference proteome</keyword>
<sequence>MLISLTCLRLRIKNRSKVDRFRQGGGSRIEAKSIGSDKVEDQESKQSRSVQTRWRIKNRSKVDRFRQGGGSRIEAKSIGSDKVDPELVDSIWFKAMCGYSEIDVDDSSKSE</sequence>
<accession>A0AAV4DYK6</accession>
<evidence type="ECO:0000256" key="1">
    <source>
        <dbReference type="SAM" id="MobiDB-lite"/>
    </source>
</evidence>
<feature type="compositionally biased region" description="Basic and acidic residues" evidence="1">
    <location>
        <begin position="29"/>
        <end position="46"/>
    </location>
</feature>
<dbReference type="Proteomes" id="UP000735302">
    <property type="component" value="Unassembled WGS sequence"/>
</dbReference>
<evidence type="ECO:0000313" key="2">
    <source>
        <dbReference type="EMBL" id="GFO49100.1"/>
    </source>
</evidence>